<keyword evidence="6" id="KW-0328">Glycosyltransferase</keyword>
<keyword evidence="4 5" id="KW-0472">Membrane</keyword>
<sequence length="327" mass="36809">MLYNVYVNCSFPGRNFVVELFINLLKTARPRQWVKNLSLSAALIFSGKLFHPPSFVIILWSIITFSILTSSVYFINDIVDISKDRLHPFKKFRPIAAGKLPIPIALFFAALGIFISFYLSINVSFFFFLACLVYFILQIIYSFYLKNLVVLDVLSIAASFILRVYAGALVLNYHISIWFLLCVTSLALFMAVGKRRAELSLLGQEGALGHRKTLSNYSADLLNNYLAMFSASAWLSWSLFTFFESPPIIIGPSILYSVLPLTISGTNKLLMVTIPVVIYGIMRYMSIIYQGSRAESPERILLSDKPLLSSVLLWGVLVVWILYGAGV</sequence>
<evidence type="ECO:0000256" key="3">
    <source>
        <dbReference type="ARBA" id="ARBA00022989"/>
    </source>
</evidence>
<dbReference type="GO" id="GO:0016765">
    <property type="term" value="F:transferase activity, transferring alkyl or aryl (other than methyl) groups"/>
    <property type="evidence" value="ECO:0007669"/>
    <property type="project" value="InterPro"/>
</dbReference>
<evidence type="ECO:0000256" key="1">
    <source>
        <dbReference type="ARBA" id="ARBA00004141"/>
    </source>
</evidence>
<name>A0A2H0WQ89_9BACT</name>
<evidence type="ECO:0000313" key="7">
    <source>
        <dbReference type="Proteomes" id="UP000230775"/>
    </source>
</evidence>
<protein>
    <submittedName>
        <fullName evidence="6">Decaprenyl-phosphate phosphoribosyltransferase</fullName>
    </submittedName>
</protein>
<feature type="transmembrane region" description="Helical" evidence="5">
    <location>
        <begin position="175"/>
        <end position="192"/>
    </location>
</feature>
<dbReference type="InterPro" id="IPR044878">
    <property type="entry name" value="UbiA_sf"/>
</dbReference>
<dbReference type="AlphaFoldDB" id="A0A2H0WQ89"/>
<gene>
    <name evidence="6" type="ORF">COT64_00560</name>
</gene>
<dbReference type="CDD" id="cd13963">
    <property type="entry name" value="PT_UbiA_2"/>
    <property type="match status" value="1"/>
</dbReference>
<dbReference type="Pfam" id="PF01040">
    <property type="entry name" value="UbiA"/>
    <property type="match status" value="1"/>
</dbReference>
<dbReference type="Proteomes" id="UP000230775">
    <property type="component" value="Unassembled WGS sequence"/>
</dbReference>
<feature type="transmembrane region" description="Helical" evidence="5">
    <location>
        <begin position="149"/>
        <end position="169"/>
    </location>
</feature>
<proteinExistence type="predicted"/>
<keyword evidence="2 5" id="KW-0812">Transmembrane</keyword>
<evidence type="ECO:0000256" key="2">
    <source>
        <dbReference type="ARBA" id="ARBA00022692"/>
    </source>
</evidence>
<evidence type="ECO:0000256" key="4">
    <source>
        <dbReference type="ARBA" id="ARBA00023136"/>
    </source>
</evidence>
<feature type="transmembrane region" description="Helical" evidence="5">
    <location>
        <begin position="100"/>
        <end position="119"/>
    </location>
</feature>
<feature type="transmembrane region" description="Helical" evidence="5">
    <location>
        <begin position="125"/>
        <end position="144"/>
    </location>
</feature>
<comment type="caution">
    <text evidence="6">The sequence shown here is derived from an EMBL/GenBank/DDBJ whole genome shotgun (WGS) entry which is preliminary data.</text>
</comment>
<dbReference type="EMBL" id="PEZI01000012">
    <property type="protein sequence ID" value="PIS14832.1"/>
    <property type="molecule type" value="Genomic_DNA"/>
</dbReference>
<reference evidence="7" key="1">
    <citation type="submission" date="2017-09" db="EMBL/GenBank/DDBJ databases">
        <title>Depth-based differentiation of microbial function through sediment-hosted aquifers and enrichment of novel symbionts in the deep terrestrial subsurface.</title>
        <authorList>
            <person name="Probst A.J."/>
            <person name="Ladd B."/>
            <person name="Jarett J.K."/>
            <person name="Geller-Mcgrath D.E."/>
            <person name="Sieber C.M.K."/>
            <person name="Emerson J.B."/>
            <person name="Anantharaman K."/>
            <person name="Thomas B.C."/>
            <person name="Malmstrom R."/>
            <person name="Stieglmeier M."/>
            <person name="Klingl A."/>
            <person name="Woyke T."/>
            <person name="Ryan C.M."/>
            <person name="Banfield J.F."/>
        </authorList>
    </citation>
    <scope>NUCLEOTIDE SEQUENCE [LARGE SCALE GENOMIC DNA]</scope>
</reference>
<dbReference type="Gene3D" id="1.10.357.140">
    <property type="entry name" value="UbiA prenyltransferase"/>
    <property type="match status" value="1"/>
</dbReference>
<evidence type="ECO:0000256" key="5">
    <source>
        <dbReference type="SAM" id="Phobius"/>
    </source>
</evidence>
<organism evidence="6 7">
    <name type="scientific">Candidatus Shapirobacteria bacterium CG09_land_8_20_14_0_10_39_12</name>
    <dbReference type="NCBI Taxonomy" id="1974885"/>
    <lineage>
        <taxon>Bacteria</taxon>
        <taxon>Candidatus Shapironibacteriota</taxon>
    </lineage>
</organism>
<evidence type="ECO:0000313" key="6">
    <source>
        <dbReference type="EMBL" id="PIS14832.1"/>
    </source>
</evidence>
<keyword evidence="6" id="KW-0808">Transferase</keyword>
<feature type="transmembrane region" description="Helical" evidence="5">
    <location>
        <begin position="269"/>
        <end position="286"/>
    </location>
</feature>
<dbReference type="GO" id="GO:0016020">
    <property type="term" value="C:membrane"/>
    <property type="evidence" value="ECO:0007669"/>
    <property type="project" value="UniProtKB-SubCell"/>
</dbReference>
<accession>A0A2H0WQ89</accession>
<feature type="transmembrane region" description="Helical" evidence="5">
    <location>
        <begin position="57"/>
        <end position="79"/>
    </location>
</feature>
<feature type="transmembrane region" description="Helical" evidence="5">
    <location>
        <begin position="221"/>
        <end position="243"/>
    </location>
</feature>
<feature type="transmembrane region" description="Helical" evidence="5">
    <location>
        <begin position="307"/>
        <end position="326"/>
    </location>
</feature>
<comment type="subcellular location">
    <subcellularLocation>
        <location evidence="1">Membrane</location>
        <topology evidence="1">Multi-pass membrane protein</topology>
    </subcellularLocation>
</comment>
<dbReference type="InterPro" id="IPR000537">
    <property type="entry name" value="UbiA_prenyltransferase"/>
</dbReference>
<dbReference type="GO" id="GO:0016757">
    <property type="term" value="F:glycosyltransferase activity"/>
    <property type="evidence" value="ECO:0007669"/>
    <property type="project" value="UniProtKB-KW"/>
</dbReference>
<keyword evidence="3 5" id="KW-1133">Transmembrane helix</keyword>